<dbReference type="Proteomes" id="UP001287356">
    <property type="component" value="Unassembled WGS sequence"/>
</dbReference>
<gene>
    <name evidence="1" type="ORF">B0T24DRAFT_161740</name>
</gene>
<accession>A0AAE0KP38</accession>
<sequence>MFRLAVTTPKRRDAPHLDEENLEARAAATSVCASAVHKRACSCLYTCQGSARGHGAAVLSRHVSGCTSLRMMSGHVHCSVTRSSPFYRARSNIIHSAHCGGSPDYISTKLQLEDGCLPKTRPAVAFPPFWPASKTIYIWPAPLFMRRRHRNACLHTIQEGRWVSYSPLVLLPLVHAKTTPPMPNTTMRRRANKKAKWEDRIGTGKTGQPIPHICRIIP</sequence>
<dbReference type="EMBL" id="JAULSN010000002">
    <property type="protein sequence ID" value="KAK3379550.1"/>
    <property type="molecule type" value="Genomic_DNA"/>
</dbReference>
<reference evidence="1" key="1">
    <citation type="journal article" date="2023" name="Mol. Phylogenet. Evol.">
        <title>Genome-scale phylogeny and comparative genomics of the fungal order Sordariales.</title>
        <authorList>
            <person name="Hensen N."/>
            <person name="Bonometti L."/>
            <person name="Westerberg I."/>
            <person name="Brannstrom I.O."/>
            <person name="Guillou S."/>
            <person name="Cros-Aarteil S."/>
            <person name="Calhoun S."/>
            <person name="Haridas S."/>
            <person name="Kuo A."/>
            <person name="Mondo S."/>
            <person name="Pangilinan J."/>
            <person name="Riley R."/>
            <person name="LaButti K."/>
            <person name="Andreopoulos B."/>
            <person name="Lipzen A."/>
            <person name="Chen C."/>
            <person name="Yan M."/>
            <person name="Daum C."/>
            <person name="Ng V."/>
            <person name="Clum A."/>
            <person name="Steindorff A."/>
            <person name="Ohm R.A."/>
            <person name="Martin F."/>
            <person name="Silar P."/>
            <person name="Natvig D.O."/>
            <person name="Lalanne C."/>
            <person name="Gautier V."/>
            <person name="Ament-Velasquez S.L."/>
            <person name="Kruys A."/>
            <person name="Hutchinson M.I."/>
            <person name="Powell A.J."/>
            <person name="Barry K."/>
            <person name="Miller A.N."/>
            <person name="Grigoriev I.V."/>
            <person name="Debuchy R."/>
            <person name="Gladieux P."/>
            <person name="Hiltunen Thoren M."/>
            <person name="Johannesson H."/>
        </authorList>
    </citation>
    <scope>NUCLEOTIDE SEQUENCE</scope>
    <source>
        <strain evidence="1">CBS 958.72</strain>
    </source>
</reference>
<reference evidence="1" key="2">
    <citation type="submission" date="2023-06" db="EMBL/GenBank/DDBJ databases">
        <authorList>
            <consortium name="Lawrence Berkeley National Laboratory"/>
            <person name="Haridas S."/>
            <person name="Hensen N."/>
            <person name="Bonometti L."/>
            <person name="Westerberg I."/>
            <person name="Brannstrom I.O."/>
            <person name="Guillou S."/>
            <person name="Cros-Aarteil S."/>
            <person name="Calhoun S."/>
            <person name="Kuo A."/>
            <person name="Mondo S."/>
            <person name="Pangilinan J."/>
            <person name="Riley R."/>
            <person name="Labutti K."/>
            <person name="Andreopoulos B."/>
            <person name="Lipzen A."/>
            <person name="Chen C."/>
            <person name="Yanf M."/>
            <person name="Daum C."/>
            <person name="Ng V."/>
            <person name="Clum A."/>
            <person name="Steindorff A."/>
            <person name="Ohm R."/>
            <person name="Martin F."/>
            <person name="Silar P."/>
            <person name="Natvig D."/>
            <person name="Lalanne C."/>
            <person name="Gautier V."/>
            <person name="Ament-Velasquez S.L."/>
            <person name="Kruys A."/>
            <person name="Hutchinson M.I."/>
            <person name="Powell A.J."/>
            <person name="Barry K."/>
            <person name="Miller A.N."/>
            <person name="Grigoriev I.V."/>
            <person name="Debuchy R."/>
            <person name="Gladieux P."/>
            <person name="Thoren M.H."/>
            <person name="Johannesson H."/>
        </authorList>
    </citation>
    <scope>NUCLEOTIDE SEQUENCE</scope>
    <source>
        <strain evidence="1">CBS 958.72</strain>
    </source>
</reference>
<comment type="caution">
    <text evidence="1">The sequence shown here is derived from an EMBL/GenBank/DDBJ whole genome shotgun (WGS) entry which is preliminary data.</text>
</comment>
<keyword evidence="2" id="KW-1185">Reference proteome</keyword>
<evidence type="ECO:0000313" key="1">
    <source>
        <dbReference type="EMBL" id="KAK3379550.1"/>
    </source>
</evidence>
<proteinExistence type="predicted"/>
<dbReference type="AlphaFoldDB" id="A0AAE0KP38"/>
<evidence type="ECO:0000313" key="2">
    <source>
        <dbReference type="Proteomes" id="UP001287356"/>
    </source>
</evidence>
<organism evidence="1 2">
    <name type="scientific">Lasiosphaeria ovina</name>
    <dbReference type="NCBI Taxonomy" id="92902"/>
    <lineage>
        <taxon>Eukaryota</taxon>
        <taxon>Fungi</taxon>
        <taxon>Dikarya</taxon>
        <taxon>Ascomycota</taxon>
        <taxon>Pezizomycotina</taxon>
        <taxon>Sordariomycetes</taxon>
        <taxon>Sordariomycetidae</taxon>
        <taxon>Sordariales</taxon>
        <taxon>Lasiosphaeriaceae</taxon>
        <taxon>Lasiosphaeria</taxon>
    </lineage>
</organism>
<name>A0AAE0KP38_9PEZI</name>
<protein>
    <submittedName>
        <fullName evidence="1">Uncharacterized protein</fullName>
    </submittedName>
</protein>